<dbReference type="Gene3D" id="3.40.50.10330">
    <property type="entry name" value="Probable inorganic polyphosphate/atp-NAD kinase, domain 1"/>
    <property type="match status" value="1"/>
</dbReference>
<dbReference type="Pfam" id="PF00781">
    <property type="entry name" value="DAGK_cat"/>
    <property type="match status" value="1"/>
</dbReference>
<evidence type="ECO:0000256" key="1">
    <source>
        <dbReference type="SAM" id="MobiDB-lite"/>
    </source>
</evidence>
<evidence type="ECO:0000313" key="3">
    <source>
        <dbReference type="EMBL" id="KAK1936978.1"/>
    </source>
</evidence>
<keyword evidence="3" id="KW-0418">Kinase</keyword>
<dbReference type="AlphaFoldDB" id="A0AAD9GEJ1"/>
<dbReference type="EMBL" id="JASMQC010000020">
    <property type="protein sequence ID" value="KAK1936978.1"/>
    <property type="molecule type" value="Genomic_DNA"/>
</dbReference>
<feature type="domain" description="DAGKc" evidence="2">
    <location>
        <begin position="205"/>
        <end position="279"/>
    </location>
</feature>
<proteinExistence type="predicted"/>
<name>A0AAD9GEJ1_9STRA</name>
<dbReference type="GO" id="GO:0016301">
    <property type="term" value="F:kinase activity"/>
    <property type="evidence" value="ECO:0007669"/>
    <property type="project" value="UniProtKB-KW"/>
</dbReference>
<keyword evidence="3" id="KW-0808">Transferase</keyword>
<dbReference type="Proteomes" id="UP001259832">
    <property type="component" value="Unassembled WGS sequence"/>
</dbReference>
<dbReference type="InterPro" id="IPR016064">
    <property type="entry name" value="NAD/diacylglycerol_kinase_sf"/>
</dbReference>
<feature type="compositionally biased region" description="Basic and acidic residues" evidence="1">
    <location>
        <begin position="60"/>
        <end position="73"/>
    </location>
</feature>
<sequence>MSTSLAQLLQHLHLESSQPPDERFAWLHHHSQHTQHPLVQFDFSTTHCTLHIVPKRRHSTAPEHPKQENHEHTTSIGSSGSSSSESEKPGDPIFVQLQWEEVLGAHLQTACGQSLCRRSVVPRRVYMLALYACPPEGLLRENHHKKDDLSVKRSLREWTFRFYGDEIERVTQLHHALNRWADPRMNLVEDIHDQVLLQSDEAISGSMRKFYVLIDPNEGSGWSVRKYEQFVAPIFRAANIDTALETTNDAERVRQVAIELPLDQFECVAIVGGDSYAHECKLIRFTTWLSSFY</sequence>
<keyword evidence="4" id="KW-1185">Reference proteome</keyword>
<dbReference type="PROSITE" id="PS50146">
    <property type="entry name" value="DAGK"/>
    <property type="match status" value="1"/>
</dbReference>
<feature type="compositionally biased region" description="Low complexity" evidence="1">
    <location>
        <begin position="75"/>
        <end position="84"/>
    </location>
</feature>
<reference evidence="3" key="1">
    <citation type="submission" date="2023-08" db="EMBL/GenBank/DDBJ databases">
        <title>Reference Genome Resource for the Citrus Pathogen Phytophthora citrophthora.</title>
        <authorList>
            <person name="Moller H."/>
            <person name="Coetzee B."/>
            <person name="Rose L.J."/>
            <person name="Van Niekerk J.M."/>
        </authorList>
    </citation>
    <scope>NUCLEOTIDE SEQUENCE</scope>
    <source>
        <strain evidence="3">STE-U-9442</strain>
    </source>
</reference>
<organism evidence="3 4">
    <name type="scientific">Phytophthora citrophthora</name>
    <dbReference type="NCBI Taxonomy" id="4793"/>
    <lineage>
        <taxon>Eukaryota</taxon>
        <taxon>Sar</taxon>
        <taxon>Stramenopiles</taxon>
        <taxon>Oomycota</taxon>
        <taxon>Peronosporomycetes</taxon>
        <taxon>Peronosporales</taxon>
        <taxon>Peronosporaceae</taxon>
        <taxon>Phytophthora</taxon>
    </lineage>
</organism>
<protein>
    <submittedName>
        <fullName evidence="3">Ceramide kinase</fullName>
    </submittedName>
</protein>
<feature type="region of interest" description="Disordered" evidence="1">
    <location>
        <begin position="56"/>
        <end position="90"/>
    </location>
</feature>
<gene>
    <name evidence="3" type="ORF">P3T76_009756</name>
</gene>
<dbReference type="SUPFAM" id="SSF111331">
    <property type="entry name" value="NAD kinase/diacylglycerol kinase-like"/>
    <property type="match status" value="1"/>
</dbReference>
<dbReference type="InterPro" id="IPR001206">
    <property type="entry name" value="Diacylglycerol_kinase_cat_dom"/>
</dbReference>
<comment type="caution">
    <text evidence="3">The sequence shown here is derived from an EMBL/GenBank/DDBJ whole genome shotgun (WGS) entry which is preliminary data.</text>
</comment>
<accession>A0AAD9GEJ1</accession>
<dbReference type="InterPro" id="IPR017438">
    <property type="entry name" value="ATP-NAD_kinase_N"/>
</dbReference>
<evidence type="ECO:0000259" key="2">
    <source>
        <dbReference type="PROSITE" id="PS50146"/>
    </source>
</evidence>
<evidence type="ECO:0000313" key="4">
    <source>
        <dbReference type="Proteomes" id="UP001259832"/>
    </source>
</evidence>